<name>A0A662ZMA9_9GAMM</name>
<keyword evidence="2" id="KW-1185">Reference proteome</keyword>
<evidence type="ECO:0000313" key="1">
    <source>
        <dbReference type="EMBL" id="SFP62517.1"/>
    </source>
</evidence>
<organism evidence="1 2">
    <name type="scientific">Ruminobacter amylophilus</name>
    <dbReference type="NCBI Taxonomy" id="867"/>
    <lineage>
        <taxon>Bacteria</taxon>
        <taxon>Pseudomonadati</taxon>
        <taxon>Pseudomonadota</taxon>
        <taxon>Gammaproteobacteria</taxon>
        <taxon>Aeromonadales</taxon>
        <taxon>Succinivibrionaceae</taxon>
        <taxon>Ruminobacter</taxon>
    </lineage>
</organism>
<sequence length="168" mass="19611">MPLQILMDMTRRCISEKRFPIKSGTARKMSPCVTMDTHGCQTLYGVCIKTFSDYGKHTSMVTHKNPFPETIRYGYFRKIDRLTQFSVLGAPYETGCAFCTFPFSRRKRETPQSDLITVFYLFPHYQRNQLLPSGIQPVIFQFSEPYDRSLRKTEHLRDSFQNPLQDAS</sequence>
<gene>
    <name evidence="1" type="ORF">SAMN02910344_01898</name>
</gene>
<protein>
    <submittedName>
        <fullName evidence="1">Uncharacterized protein</fullName>
    </submittedName>
</protein>
<reference evidence="1 2" key="1">
    <citation type="submission" date="2016-10" db="EMBL/GenBank/DDBJ databases">
        <authorList>
            <person name="Varghese N."/>
            <person name="Submissions S."/>
        </authorList>
    </citation>
    <scope>NUCLEOTIDE SEQUENCE [LARGE SCALE GENOMIC DNA]</scope>
    <source>
        <strain evidence="1 2">DSM 1361</strain>
    </source>
</reference>
<accession>A0A662ZMA9</accession>
<evidence type="ECO:0000313" key="2">
    <source>
        <dbReference type="Proteomes" id="UP000243745"/>
    </source>
</evidence>
<dbReference type="EMBL" id="FOXF01000045">
    <property type="protein sequence ID" value="SFP62517.1"/>
    <property type="molecule type" value="Genomic_DNA"/>
</dbReference>
<proteinExistence type="predicted"/>
<dbReference type="Proteomes" id="UP000243745">
    <property type="component" value="Unassembled WGS sequence"/>
</dbReference>
<dbReference type="AlphaFoldDB" id="A0A662ZMA9"/>